<proteinExistence type="predicted"/>
<keyword evidence="3" id="KW-0949">S-adenosyl-L-methionine</keyword>
<keyword evidence="1 5" id="KW-0489">Methyltransferase</keyword>
<dbReference type="Gene3D" id="3.40.50.150">
    <property type="entry name" value="Vaccinia Virus protein VP39"/>
    <property type="match status" value="1"/>
</dbReference>
<evidence type="ECO:0000313" key="6">
    <source>
        <dbReference type="Proteomes" id="UP001628193"/>
    </source>
</evidence>
<evidence type="ECO:0000313" key="5">
    <source>
        <dbReference type="EMBL" id="GAB0056381.1"/>
    </source>
</evidence>
<keyword evidence="6" id="KW-1185">Reference proteome</keyword>
<dbReference type="EC" id="2.1.1.222" evidence="5"/>
<dbReference type="InterPro" id="IPR041698">
    <property type="entry name" value="Methyltransf_25"/>
</dbReference>
<dbReference type="CDD" id="cd02440">
    <property type="entry name" value="AdoMet_MTases"/>
    <property type="match status" value="1"/>
</dbReference>
<gene>
    <name evidence="5" type="primary">COQ3_2</name>
    <name evidence="5" type="ORF">SIID45300_00687</name>
</gene>
<dbReference type="RefSeq" id="WP_420904091.1">
    <property type="nucleotide sequence ID" value="NZ_BAAFGK010000002.1"/>
</dbReference>
<keyword evidence="5" id="KW-0830">Ubiquinone</keyword>
<dbReference type="InterPro" id="IPR029063">
    <property type="entry name" value="SAM-dependent_MTases_sf"/>
</dbReference>
<name>A0ABQ0C666_9PROT</name>
<dbReference type="EMBL" id="BAAFGK010000002">
    <property type="protein sequence ID" value="GAB0056381.1"/>
    <property type="molecule type" value="Genomic_DNA"/>
</dbReference>
<accession>A0ABQ0C666</accession>
<evidence type="ECO:0000256" key="1">
    <source>
        <dbReference type="ARBA" id="ARBA00022603"/>
    </source>
</evidence>
<dbReference type="PANTHER" id="PTHR43464">
    <property type="entry name" value="METHYLTRANSFERASE"/>
    <property type="match status" value="1"/>
</dbReference>
<dbReference type="SUPFAM" id="SSF53335">
    <property type="entry name" value="S-adenosyl-L-methionine-dependent methyltransferases"/>
    <property type="match status" value="1"/>
</dbReference>
<comment type="caution">
    <text evidence="5">The sequence shown here is derived from an EMBL/GenBank/DDBJ whole genome shotgun (WGS) entry which is preliminary data.</text>
</comment>
<dbReference type="GO" id="GO:0032259">
    <property type="term" value="P:methylation"/>
    <property type="evidence" value="ECO:0007669"/>
    <property type="project" value="UniProtKB-KW"/>
</dbReference>
<dbReference type="GO" id="GO:0102208">
    <property type="term" value="F:2-polyprenyl-6-hydroxyphenol methylase activity"/>
    <property type="evidence" value="ECO:0007669"/>
    <property type="project" value="UniProtKB-EC"/>
</dbReference>
<reference evidence="5 6" key="1">
    <citation type="submission" date="2024-09" db="EMBL/GenBank/DDBJ databases">
        <title>Draft genome sequence of Candidatus Magnetaquicoccaceae bacterium FCR-1.</title>
        <authorList>
            <person name="Shimoshige H."/>
            <person name="Shimamura S."/>
            <person name="Taoka A."/>
            <person name="Kobayashi H."/>
            <person name="Maekawa T."/>
        </authorList>
    </citation>
    <scope>NUCLEOTIDE SEQUENCE [LARGE SCALE GENOMIC DNA]</scope>
    <source>
        <strain evidence="5 6">FCR-1</strain>
    </source>
</reference>
<protein>
    <submittedName>
        <fullName evidence="5">Ubiquinone biosynthesis O-methyltransferase, mitochondrial</fullName>
        <ecNumber evidence="5">2.1.1.222</ecNumber>
    </submittedName>
</protein>
<dbReference type="Pfam" id="PF13649">
    <property type="entry name" value="Methyltransf_25"/>
    <property type="match status" value="1"/>
</dbReference>
<organism evidence="5 6">
    <name type="scientific">Candidatus Magnetaquiglobus chichijimensis</name>
    <dbReference type="NCBI Taxonomy" id="3141448"/>
    <lineage>
        <taxon>Bacteria</taxon>
        <taxon>Pseudomonadati</taxon>
        <taxon>Pseudomonadota</taxon>
        <taxon>Magnetococcia</taxon>
        <taxon>Magnetococcales</taxon>
        <taxon>Candidatus Magnetaquicoccaceae</taxon>
        <taxon>Candidatus Magnetaquiglobus</taxon>
    </lineage>
</organism>
<feature type="domain" description="Methyltransferase" evidence="4">
    <location>
        <begin position="56"/>
        <end position="154"/>
    </location>
</feature>
<dbReference type="Proteomes" id="UP001628193">
    <property type="component" value="Unassembled WGS sequence"/>
</dbReference>
<evidence type="ECO:0000256" key="3">
    <source>
        <dbReference type="ARBA" id="ARBA00022691"/>
    </source>
</evidence>
<evidence type="ECO:0000256" key="2">
    <source>
        <dbReference type="ARBA" id="ARBA00022679"/>
    </source>
</evidence>
<evidence type="ECO:0000259" key="4">
    <source>
        <dbReference type="Pfam" id="PF13649"/>
    </source>
</evidence>
<sequence length="299" mass="34163">MQNKPQVSQHYDASAASYQTRYDRAFMHDPSMRYPANYFRLQLLLNAFINKGLKRVIEVGVGEGTPLATLAKTGVDVWGFDISEPMIACSKDRMREHGLNPDQIGYGDIQDPVTYAHFLRGGQFDGLMAMGVMPHVTNDDSVLENMAGLVRPGGSVFIEFRNKLFSLFTFNRMTKSFILDDLLRDVAPELKEKVATDLESRLRMDMPPVRTRVDQSNAPGYDQILSKFHNPFEVAELFKRHGFVDIQLRWYHYHPAMPYLAAEDPSLFREEALALEHEASNWRGYFLCSAFVVEAVKRL</sequence>
<dbReference type="PANTHER" id="PTHR43464:SF19">
    <property type="entry name" value="UBIQUINONE BIOSYNTHESIS O-METHYLTRANSFERASE, MITOCHONDRIAL"/>
    <property type="match status" value="1"/>
</dbReference>
<keyword evidence="2 5" id="KW-0808">Transferase</keyword>